<feature type="compositionally biased region" description="Basic and acidic residues" evidence="1">
    <location>
        <begin position="635"/>
        <end position="647"/>
    </location>
</feature>
<dbReference type="InterPro" id="IPR011009">
    <property type="entry name" value="Kinase-like_dom_sf"/>
</dbReference>
<feature type="domain" description="Aminoglycoside phosphotransferase" evidence="2">
    <location>
        <begin position="387"/>
        <end position="574"/>
    </location>
</feature>
<evidence type="ECO:0000313" key="3">
    <source>
        <dbReference type="EMBL" id="KAK4499622.1"/>
    </source>
</evidence>
<evidence type="ECO:0000313" key="4">
    <source>
        <dbReference type="Proteomes" id="UP001305779"/>
    </source>
</evidence>
<name>A0ABR0EDP9_ZASCE</name>
<dbReference type="EMBL" id="JAXOVC010000007">
    <property type="protein sequence ID" value="KAK4499622.1"/>
    <property type="molecule type" value="Genomic_DNA"/>
</dbReference>
<keyword evidence="4" id="KW-1185">Reference proteome</keyword>
<accession>A0ABR0EDP9</accession>
<dbReference type="InterPro" id="IPR002575">
    <property type="entry name" value="Aminoglycoside_PTrfase"/>
</dbReference>
<feature type="region of interest" description="Disordered" evidence="1">
    <location>
        <begin position="615"/>
        <end position="647"/>
    </location>
</feature>
<dbReference type="PANTHER" id="PTHR21310:SF39">
    <property type="entry name" value="AMINOGLYCOSIDE PHOSPHOTRANSFERASE DOMAIN-CONTAINING PROTEIN"/>
    <property type="match status" value="1"/>
</dbReference>
<sequence>MAKHNSSGDSPSTAWLAGCQVSEHQTSDLPVPDDLPTSYLTDEDRIVAACSAPDRQLLSDPEIGSLIVRYSESYVVKVGNVSASEARNQLLAHQILDPSIVRVPEVYHYFTRDDEGYLVMEYIRGVPCSSQVSQEDVEKIAAATRHLWSYQSNLATQAPGPIGGGMTRGMLWENEEIEIEDLQDLEKYWNDRLLGQMEPVHFESSHISFVHCDIAPRNIIWDKDGIPVLLDWAHAGIYPRSFERAALHLNTQQGTEVDFTDSVAELLPLSEEEGPQIQKVLLGWFNGHRFYMLRHELTLEPFAQQRTSAPTSARHFYSSALTSRTIAPATILSPSPVATIMPHAVPVEIDEDLIVEACEKYDLLSDFDSSYPREKQDGVIRYSANAVVKYGAHVTAHEARNQRHAYRVLDPSIVRVPEVYHYFERQNGRFQIGYIVMELIAGQRCENLPASNKLHKIVNVVEHLASQHGNAPGPVGGGKSDGVLWDWAEEEIKSVAELEKHFNDRLFDKYGGVWDKRYWRGIKLEPLRFKESELVLVHGAICPQNILWCRDGRPALLDWSIAGFYPKTFERASMEWNIGRGDYLAYIDAMVELMPLQEHEDDEIQKLQHAARNSDRYGLYPDRPENFWLPPPHQAKGEPPYHDEDDS</sequence>
<dbReference type="Proteomes" id="UP001305779">
    <property type="component" value="Unassembled WGS sequence"/>
</dbReference>
<dbReference type="Pfam" id="PF01636">
    <property type="entry name" value="APH"/>
    <property type="match status" value="2"/>
</dbReference>
<protein>
    <recommendedName>
        <fullName evidence="2">Aminoglycoside phosphotransferase domain-containing protein</fullName>
    </recommendedName>
</protein>
<reference evidence="3 4" key="1">
    <citation type="journal article" date="2023" name="G3 (Bethesda)">
        <title>A chromosome-level genome assembly of Zasmidium syzygii isolated from banana leaves.</title>
        <authorList>
            <person name="van Westerhoven A.C."/>
            <person name="Mehrabi R."/>
            <person name="Talebi R."/>
            <person name="Steentjes M.B.F."/>
            <person name="Corcolon B."/>
            <person name="Chong P.A."/>
            <person name="Kema G.H.J."/>
            <person name="Seidl M.F."/>
        </authorList>
    </citation>
    <scope>NUCLEOTIDE SEQUENCE [LARGE SCALE GENOMIC DNA]</scope>
    <source>
        <strain evidence="3 4">P124</strain>
    </source>
</reference>
<comment type="caution">
    <text evidence="3">The sequence shown here is derived from an EMBL/GenBank/DDBJ whole genome shotgun (WGS) entry which is preliminary data.</text>
</comment>
<feature type="domain" description="Aminoglycoside phosphotransferase" evidence="2">
    <location>
        <begin position="73"/>
        <end position="248"/>
    </location>
</feature>
<dbReference type="PANTHER" id="PTHR21310">
    <property type="entry name" value="AMINOGLYCOSIDE PHOSPHOTRANSFERASE-RELATED-RELATED"/>
    <property type="match status" value="1"/>
</dbReference>
<evidence type="ECO:0000256" key="1">
    <source>
        <dbReference type="SAM" id="MobiDB-lite"/>
    </source>
</evidence>
<dbReference type="SUPFAM" id="SSF56112">
    <property type="entry name" value="Protein kinase-like (PK-like)"/>
    <property type="match status" value="2"/>
</dbReference>
<gene>
    <name evidence="3" type="ORF">PRZ48_010140</name>
</gene>
<organism evidence="3 4">
    <name type="scientific">Zasmidium cellare</name>
    <name type="common">Wine cellar mold</name>
    <name type="synonym">Racodium cellare</name>
    <dbReference type="NCBI Taxonomy" id="395010"/>
    <lineage>
        <taxon>Eukaryota</taxon>
        <taxon>Fungi</taxon>
        <taxon>Dikarya</taxon>
        <taxon>Ascomycota</taxon>
        <taxon>Pezizomycotina</taxon>
        <taxon>Dothideomycetes</taxon>
        <taxon>Dothideomycetidae</taxon>
        <taxon>Mycosphaerellales</taxon>
        <taxon>Mycosphaerellaceae</taxon>
        <taxon>Zasmidium</taxon>
    </lineage>
</organism>
<evidence type="ECO:0000259" key="2">
    <source>
        <dbReference type="Pfam" id="PF01636"/>
    </source>
</evidence>
<dbReference type="InterPro" id="IPR051678">
    <property type="entry name" value="AGP_Transferase"/>
</dbReference>
<proteinExistence type="predicted"/>